<comment type="caution">
    <text evidence="1">The sequence shown here is derived from an EMBL/GenBank/DDBJ whole genome shotgun (WGS) entry which is preliminary data.</text>
</comment>
<protein>
    <submittedName>
        <fullName evidence="1">Uncharacterized protein</fullName>
    </submittedName>
</protein>
<organism evidence="1 2">
    <name type="scientific">Sphaerodactylus townsendi</name>
    <dbReference type="NCBI Taxonomy" id="933632"/>
    <lineage>
        <taxon>Eukaryota</taxon>
        <taxon>Metazoa</taxon>
        <taxon>Chordata</taxon>
        <taxon>Craniata</taxon>
        <taxon>Vertebrata</taxon>
        <taxon>Euteleostomi</taxon>
        <taxon>Lepidosauria</taxon>
        <taxon>Squamata</taxon>
        <taxon>Bifurcata</taxon>
        <taxon>Gekkota</taxon>
        <taxon>Sphaerodactylidae</taxon>
        <taxon>Sphaerodactylus</taxon>
    </lineage>
</organism>
<name>A0ACB8FFB9_9SAUR</name>
<proteinExistence type="predicted"/>
<evidence type="ECO:0000313" key="1">
    <source>
        <dbReference type="EMBL" id="KAH8003950.1"/>
    </source>
</evidence>
<sequence>MEMRGAVWGVVRAGLTVCALLGPVWGGRQMDKLADRKLCADPECNHEVQGDYYGLQPARLGYFPSSVVQENQYLKPDKTEVKTDKNHHSIAPAFVLGVGAESVMASTFIGTRELKLVKD</sequence>
<evidence type="ECO:0000313" key="2">
    <source>
        <dbReference type="Proteomes" id="UP000827872"/>
    </source>
</evidence>
<keyword evidence="2" id="KW-1185">Reference proteome</keyword>
<gene>
    <name evidence="1" type="ORF">K3G42_000710</name>
</gene>
<accession>A0ACB8FFB9</accession>
<dbReference type="EMBL" id="CM037617">
    <property type="protein sequence ID" value="KAH8003950.1"/>
    <property type="molecule type" value="Genomic_DNA"/>
</dbReference>
<reference evidence="1" key="1">
    <citation type="submission" date="2021-08" db="EMBL/GenBank/DDBJ databases">
        <title>The first chromosome-level gecko genome reveals the dynamic sex chromosomes of Neotropical dwarf geckos (Sphaerodactylidae: Sphaerodactylus).</title>
        <authorList>
            <person name="Pinto B.J."/>
            <person name="Keating S.E."/>
            <person name="Gamble T."/>
        </authorList>
    </citation>
    <scope>NUCLEOTIDE SEQUENCE</scope>
    <source>
        <strain evidence="1">TG3544</strain>
    </source>
</reference>
<dbReference type="Proteomes" id="UP000827872">
    <property type="component" value="Linkage Group LG04"/>
</dbReference>